<reference evidence="2" key="2">
    <citation type="submission" date="2022-01" db="EMBL/GenBank/DDBJ databases">
        <authorList>
            <person name="Yamashiro T."/>
            <person name="Shiraishi A."/>
            <person name="Satake H."/>
            <person name="Nakayama K."/>
        </authorList>
    </citation>
    <scope>NUCLEOTIDE SEQUENCE</scope>
</reference>
<evidence type="ECO:0000313" key="3">
    <source>
        <dbReference type="Proteomes" id="UP001151760"/>
    </source>
</evidence>
<feature type="region of interest" description="Disordered" evidence="1">
    <location>
        <begin position="1"/>
        <end position="24"/>
    </location>
</feature>
<feature type="compositionally biased region" description="Polar residues" evidence="1">
    <location>
        <begin position="299"/>
        <end position="314"/>
    </location>
</feature>
<feature type="compositionally biased region" description="Basic and acidic residues" evidence="1">
    <location>
        <begin position="287"/>
        <end position="298"/>
    </location>
</feature>
<protein>
    <submittedName>
        <fullName evidence="2">Retrovirus-related pol polyprotein from transposon TNT 1-94</fullName>
    </submittedName>
</protein>
<evidence type="ECO:0000256" key="1">
    <source>
        <dbReference type="SAM" id="MobiDB-lite"/>
    </source>
</evidence>
<comment type="caution">
    <text evidence="2">The sequence shown here is derived from an EMBL/GenBank/DDBJ whole genome shotgun (WGS) entry which is preliminary data.</text>
</comment>
<name>A0ABQ5FD40_9ASTR</name>
<dbReference type="Proteomes" id="UP001151760">
    <property type="component" value="Unassembled WGS sequence"/>
</dbReference>
<evidence type="ECO:0000313" key="2">
    <source>
        <dbReference type="EMBL" id="GJT61196.1"/>
    </source>
</evidence>
<dbReference type="EMBL" id="BQNB010017266">
    <property type="protein sequence ID" value="GJT61196.1"/>
    <property type="molecule type" value="Genomic_DNA"/>
</dbReference>
<keyword evidence="3" id="KW-1185">Reference proteome</keyword>
<feature type="compositionally biased region" description="Basic residues" evidence="1">
    <location>
        <begin position="13"/>
        <end position="24"/>
    </location>
</feature>
<feature type="region of interest" description="Disordered" evidence="1">
    <location>
        <begin position="65"/>
        <end position="231"/>
    </location>
</feature>
<proteinExistence type="predicted"/>
<sequence>MIPTTSEAPSPAKRSKAGKVVKKRTKKSSLQLVDEFVDEGVPENEPRIGDEEADLQKAVEESLKEVHSARQGPLPPVVIREPESGKFQPLPEVQGKGKEKVSDEQVALDLLTLQTPKKKSPADQFIFQRRTSTPTESSGHDESSSLYVELGLTDSETDSDEEVPGMVARVQAEGQAGPNPGEHDEGQAGPNPGDAAASQPPSSHVVHAGPNLEHMDLEASDTSIQPNPEQMDEEFTTTAYPNVQENLKLPTEGEVRLEEPASSAGTLSSLQHLDKELSFADQFLVEKSQEDEPEKTNTESEVQSMVTVPIHQDTSSVPLMTTPVIDLTVSQPVPTAVQAPLPTLTATATATTTT</sequence>
<gene>
    <name evidence="2" type="ORF">Tco_1004729</name>
</gene>
<organism evidence="2 3">
    <name type="scientific">Tanacetum coccineum</name>
    <dbReference type="NCBI Taxonomy" id="301880"/>
    <lineage>
        <taxon>Eukaryota</taxon>
        <taxon>Viridiplantae</taxon>
        <taxon>Streptophyta</taxon>
        <taxon>Embryophyta</taxon>
        <taxon>Tracheophyta</taxon>
        <taxon>Spermatophyta</taxon>
        <taxon>Magnoliopsida</taxon>
        <taxon>eudicotyledons</taxon>
        <taxon>Gunneridae</taxon>
        <taxon>Pentapetalae</taxon>
        <taxon>asterids</taxon>
        <taxon>campanulids</taxon>
        <taxon>Asterales</taxon>
        <taxon>Asteraceae</taxon>
        <taxon>Asteroideae</taxon>
        <taxon>Anthemideae</taxon>
        <taxon>Anthemidinae</taxon>
        <taxon>Tanacetum</taxon>
    </lineage>
</organism>
<dbReference type="PROSITE" id="PS50330">
    <property type="entry name" value="UIM"/>
    <property type="match status" value="1"/>
</dbReference>
<accession>A0ABQ5FD40</accession>
<reference evidence="2" key="1">
    <citation type="journal article" date="2022" name="Int. J. Mol. Sci.">
        <title>Draft Genome of Tanacetum Coccineum: Genomic Comparison of Closely Related Tanacetum-Family Plants.</title>
        <authorList>
            <person name="Yamashiro T."/>
            <person name="Shiraishi A."/>
            <person name="Nakayama K."/>
            <person name="Satake H."/>
        </authorList>
    </citation>
    <scope>NUCLEOTIDE SEQUENCE</scope>
</reference>
<dbReference type="InterPro" id="IPR003903">
    <property type="entry name" value="UIM_dom"/>
</dbReference>
<feature type="region of interest" description="Disordered" evidence="1">
    <location>
        <begin position="286"/>
        <end position="314"/>
    </location>
</feature>